<dbReference type="EMBL" id="RJKE01000001">
    <property type="protein sequence ID" value="ROO84044.1"/>
    <property type="molecule type" value="Genomic_DNA"/>
</dbReference>
<keyword evidence="4" id="KW-1185">Reference proteome</keyword>
<feature type="transmembrane region" description="Helical" evidence="1">
    <location>
        <begin position="42"/>
        <end position="63"/>
    </location>
</feature>
<organism evidence="3 4">
    <name type="scientific">Actinocorallia herbida</name>
    <dbReference type="NCBI Taxonomy" id="58109"/>
    <lineage>
        <taxon>Bacteria</taxon>
        <taxon>Bacillati</taxon>
        <taxon>Actinomycetota</taxon>
        <taxon>Actinomycetes</taxon>
        <taxon>Streptosporangiales</taxon>
        <taxon>Thermomonosporaceae</taxon>
        <taxon>Actinocorallia</taxon>
    </lineage>
</organism>
<evidence type="ECO:0000256" key="1">
    <source>
        <dbReference type="SAM" id="Phobius"/>
    </source>
</evidence>
<keyword evidence="1" id="KW-1133">Transmembrane helix</keyword>
<reference evidence="3 4" key="1">
    <citation type="submission" date="2018-11" db="EMBL/GenBank/DDBJ databases">
        <title>Sequencing the genomes of 1000 actinobacteria strains.</title>
        <authorList>
            <person name="Klenk H.-P."/>
        </authorList>
    </citation>
    <scope>NUCLEOTIDE SEQUENCE [LARGE SCALE GENOMIC DNA]</scope>
    <source>
        <strain evidence="3 4">DSM 44254</strain>
    </source>
</reference>
<protein>
    <submittedName>
        <fullName evidence="3">Uncharacterized protein DUF4126</fullName>
    </submittedName>
</protein>
<dbReference type="OrthoDB" id="161516at2"/>
<evidence type="ECO:0000313" key="3">
    <source>
        <dbReference type="EMBL" id="ROO84044.1"/>
    </source>
</evidence>
<comment type="caution">
    <text evidence="3">The sequence shown here is derived from an EMBL/GenBank/DDBJ whole genome shotgun (WGS) entry which is preliminary data.</text>
</comment>
<evidence type="ECO:0000259" key="2">
    <source>
        <dbReference type="Pfam" id="PF13548"/>
    </source>
</evidence>
<dbReference type="RefSeq" id="WP_123663651.1">
    <property type="nucleotide sequence ID" value="NZ_RJKE01000001.1"/>
</dbReference>
<feature type="transmembrane region" description="Helical" evidence="1">
    <location>
        <begin position="159"/>
        <end position="188"/>
    </location>
</feature>
<dbReference type="Proteomes" id="UP000272400">
    <property type="component" value="Unassembled WGS sequence"/>
</dbReference>
<dbReference type="InterPro" id="IPR025196">
    <property type="entry name" value="DUF4126"/>
</dbReference>
<proteinExistence type="predicted"/>
<name>A0A3N1CS92_9ACTN</name>
<feature type="domain" description="DUF4126" evidence="2">
    <location>
        <begin position="5"/>
        <end position="188"/>
    </location>
</feature>
<accession>A0A3N1CS92</accession>
<gene>
    <name evidence="3" type="ORF">EDD29_1556</name>
</gene>
<dbReference type="Pfam" id="PF13548">
    <property type="entry name" value="DUF4126"/>
    <property type="match status" value="1"/>
</dbReference>
<keyword evidence="1" id="KW-0472">Membrane</keyword>
<sequence length="213" mass="22134">MLAFLTGLGLAGAAGLNAYIPILVVGVLARYGDVVVLPSQFAWMENGWALTALAVLLAAEIVLDKVPLVDSLNDTVMTFVRPAAGGAVMAASTAAEKIDASIGTGASLLHDQPWIGWVIGIVTALTVHGTKSAIRPIANAGTLGTAAPVLSTTEDVFSLGLSVVAILAPLLGIILVVILLAVTTRLIVRARRRKGREGRAWTVRFARGNPPER</sequence>
<evidence type="ECO:0000313" key="4">
    <source>
        <dbReference type="Proteomes" id="UP000272400"/>
    </source>
</evidence>
<keyword evidence="1" id="KW-0812">Transmembrane</keyword>
<dbReference type="AlphaFoldDB" id="A0A3N1CS92"/>